<feature type="signal peptide" evidence="1">
    <location>
        <begin position="1"/>
        <end position="26"/>
    </location>
</feature>
<dbReference type="AlphaFoldDB" id="A0A914W8R7"/>
<organism evidence="2 3">
    <name type="scientific">Plectus sambesii</name>
    <dbReference type="NCBI Taxonomy" id="2011161"/>
    <lineage>
        <taxon>Eukaryota</taxon>
        <taxon>Metazoa</taxon>
        <taxon>Ecdysozoa</taxon>
        <taxon>Nematoda</taxon>
        <taxon>Chromadorea</taxon>
        <taxon>Plectida</taxon>
        <taxon>Plectina</taxon>
        <taxon>Plectoidea</taxon>
        <taxon>Plectidae</taxon>
        <taxon>Plectus</taxon>
    </lineage>
</organism>
<feature type="chain" id="PRO_5037847809" evidence="1">
    <location>
        <begin position="27"/>
        <end position="173"/>
    </location>
</feature>
<sequence>MRRAAVGWLLLASLGALLPTMKPCFSTIPGDDLTTTTAPVFCPLIFPLTRIEQVPPALTPRTRWILPQGLTPAGTTVKIQCLDIAGGPAIVGTAAVVTYDSGPTTFIQDIDNFNGGFEEVTMFCESTGEWNVMVSTPSNPMQSGIVTAANGKIVCRGCTSPTMPATFCQNPAG</sequence>
<name>A0A914W8R7_9BILA</name>
<evidence type="ECO:0000313" key="2">
    <source>
        <dbReference type="Proteomes" id="UP000887566"/>
    </source>
</evidence>
<reference evidence="3" key="1">
    <citation type="submission" date="2022-11" db="UniProtKB">
        <authorList>
            <consortium name="WormBaseParasite"/>
        </authorList>
    </citation>
    <scope>IDENTIFICATION</scope>
</reference>
<protein>
    <submittedName>
        <fullName evidence="3">Uncharacterized protein</fullName>
    </submittedName>
</protein>
<dbReference type="WBParaSite" id="PSAMB.scaffold3427size18329.g21432.t1">
    <property type="protein sequence ID" value="PSAMB.scaffold3427size18329.g21432.t1"/>
    <property type="gene ID" value="PSAMB.scaffold3427size18329.g21432"/>
</dbReference>
<evidence type="ECO:0000256" key="1">
    <source>
        <dbReference type="SAM" id="SignalP"/>
    </source>
</evidence>
<evidence type="ECO:0000313" key="3">
    <source>
        <dbReference type="WBParaSite" id="PSAMB.scaffold3427size18329.g21432.t1"/>
    </source>
</evidence>
<keyword evidence="1" id="KW-0732">Signal</keyword>
<dbReference type="Proteomes" id="UP000887566">
    <property type="component" value="Unplaced"/>
</dbReference>
<keyword evidence="2" id="KW-1185">Reference proteome</keyword>
<accession>A0A914W8R7</accession>
<proteinExistence type="predicted"/>